<dbReference type="SMART" id="SM01264">
    <property type="entry name" value="M16C_associated"/>
    <property type="match status" value="1"/>
</dbReference>
<dbReference type="InterPro" id="IPR007863">
    <property type="entry name" value="Peptidase_M16_C"/>
</dbReference>
<dbReference type="PANTHER" id="PTHR43016:SF13">
    <property type="entry name" value="PRESEQUENCE PROTEASE, MITOCHONDRIAL"/>
    <property type="match status" value="1"/>
</dbReference>
<dbReference type="EMBL" id="JACHHH010000003">
    <property type="protein sequence ID" value="MBB6040928.1"/>
    <property type="molecule type" value="Genomic_DNA"/>
</dbReference>
<dbReference type="Pfam" id="PF22516">
    <property type="entry name" value="PreP_C"/>
    <property type="match status" value="1"/>
</dbReference>
<accession>A0A7W9SEY8</accession>
<dbReference type="InterPro" id="IPR011765">
    <property type="entry name" value="Pept_M16_N"/>
</dbReference>
<dbReference type="GO" id="GO:0004222">
    <property type="term" value="F:metalloendopeptidase activity"/>
    <property type="evidence" value="ECO:0007669"/>
    <property type="project" value="TreeGrafter"/>
</dbReference>
<dbReference type="GO" id="GO:0016485">
    <property type="term" value="P:protein processing"/>
    <property type="evidence" value="ECO:0007669"/>
    <property type="project" value="TreeGrafter"/>
</dbReference>
<evidence type="ECO:0000259" key="1">
    <source>
        <dbReference type="SMART" id="SM01264"/>
    </source>
</evidence>
<dbReference type="AlphaFoldDB" id="A0A7W9SEY8"/>
<dbReference type="Pfam" id="PF05193">
    <property type="entry name" value="Peptidase_M16_C"/>
    <property type="match status" value="1"/>
</dbReference>
<dbReference type="SUPFAM" id="SSF63411">
    <property type="entry name" value="LuxS/MPP-like metallohydrolase"/>
    <property type="match status" value="4"/>
</dbReference>
<reference evidence="2 3" key="1">
    <citation type="submission" date="2020-08" db="EMBL/GenBank/DDBJ databases">
        <title>Genomic Encyclopedia of Type Strains, Phase IV (KMG-IV): sequencing the most valuable type-strain genomes for metagenomic binning, comparative biology and taxonomic classification.</title>
        <authorList>
            <person name="Goeker M."/>
        </authorList>
    </citation>
    <scope>NUCLEOTIDE SEQUENCE [LARGE SCALE GENOMIC DNA]</scope>
    <source>
        <strain evidence="2 3">DSM 17245</strain>
    </source>
</reference>
<dbReference type="FunFam" id="3.30.830.10:FF:000034">
    <property type="entry name" value="presequence protease 1, chloroplastic/mitochondrial"/>
    <property type="match status" value="1"/>
</dbReference>
<dbReference type="Pfam" id="PF00675">
    <property type="entry name" value="Peptidase_M16"/>
    <property type="match status" value="1"/>
</dbReference>
<dbReference type="Gene3D" id="3.30.830.10">
    <property type="entry name" value="Metalloenzyme, LuxS/M16 peptidase-like"/>
    <property type="match status" value="4"/>
</dbReference>
<evidence type="ECO:0000313" key="3">
    <source>
        <dbReference type="Proteomes" id="UP000522163"/>
    </source>
</evidence>
<dbReference type="Pfam" id="PF08367">
    <property type="entry name" value="M16C_assoc"/>
    <property type="match status" value="1"/>
</dbReference>
<gene>
    <name evidence="2" type="ORF">HNQ46_000891</name>
</gene>
<feature type="domain" description="Peptidase M16C associated" evidence="1">
    <location>
        <begin position="456"/>
        <end position="706"/>
    </location>
</feature>
<proteinExistence type="predicted"/>
<organism evidence="2 3">
    <name type="scientific">Oribacterium sinus</name>
    <dbReference type="NCBI Taxonomy" id="237576"/>
    <lineage>
        <taxon>Bacteria</taxon>
        <taxon>Bacillati</taxon>
        <taxon>Bacillota</taxon>
        <taxon>Clostridia</taxon>
        <taxon>Lachnospirales</taxon>
        <taxon>Lachnospiraceae</taxon>
        <taxon>Oribacterium</taxon>
    </lineage>
</organism>
<sequence>MMKAYQFIEEKEIKELETMARVYEHKKTGAKVLCLENKDDNKVFSIAFRTPAEDSTGVAHITEHSVLCGSKKFPLKDPFVELVKGSLKTFLNAMTYPDKTVYPVASQNDKDFQNLMDVYLDAVFHPNCLENYRTFLQEGWHYTLNKEGKLCYSGVVYNEMRGAFSDPESVLERYTFHSLFPDTSYGNESGGDPEDIPKLTYDAFKAFHQRFYHPSNSFIILYGDMNMEEKLNWIDEAYLQEFERISPNSEIARQQPFGKMVEESQYYPISEKDSSENKAYLSYNFVLDAGQDAKKSMAFSYLDHALLSGPGAVLKQKLLEAGLGEDVFGGYSDGILQHYFSVISKNVSEERAGEFLQLIQDCFQDAAENGLDHKTILAAIHHDAFQYKEADYGSTPKGLVYSLNALDSWLYGGKPWLYLEAEALYKELMEEVEKGYFEKLLKENFLNNPHSSLLRLLPRKGMTEQKEEKLSEELQARWQAFSPEEKEQIKKVKEELTLYQQTENTEEALKTLPVLSRKDIKREAESYPYQEESLGNRKLILVPGESKGVLYLRLQFHTDGLSEEELSYLSFLKTCLAYMDTENYRFQDFNSEIYLHTGGFSVDLTAYPDFVEKDRYTGVLALDFKLLHGELKNAVEYLEEMLFRTVYQEEKRLSEILLEAKSRERMRLEGSGHSYAVTRAMSAFSPSSHFQEQIKGVVYLHFLEELEEDFRKNPKALGEKLTALSKKIFSGERLLLAAGGDIGIFEKEKKELTDFLGRRFPEMEDWRETKFAGEKERREAFSTTSQVNYVATAGSFQGEAYPYTGSLKVLKVILSYDFLWKNIREQGNAYGAMCGFGRNGESFMVSYRDPNVQRTLEQYRKVAEYLENFKATELELNKYVIGAISELDMPKSAYTKFLLGLSCYLSKLTKEDLQRERDELLDVEEKDIRNLSAYIKRAFQEKALCAIGNKGELEKAKAAFESLEEI</sequence>
<protein>
    <recommendedName>
        <fullName evidence="1">Peptidase M16C associated domain-containing protein</fullName>
    </recommendedName>
</protein>
<dbReference type="Proteomes" id="UP000522163">
    <property type="component" value="Unassembled WGS sequence"/>
</dbReference>
<dbReference type="GO" id="GO:0046872">
    <property type="term" value="F:metal ion binding"/>
    <property type="evidence" value="ECO:0007669"/>
    <property type="project" value="InterPro"/>
</dbReference>
<dbReference type="PANTHER" id="PTHR43016">
    <property type="entry name" value="PRESEQUENCE PROTEASE"/>
    <property type="match status" value="1"/>
</dbReference>
<dbReference type="InterPro" id="IPR011249">
    <property type="entry name" value="Metalloenz_LuxS/M16"/>
</dbReference>
<evidence type="ECO:0000313" key="2">
    <source>
        <dbReference type="EMBL" id="MBB6040928.1"/>
    </source>
</evidence>
<name>A0A7W9SEY8_9FIRM</name>
<dbReference type="InterPro" id="IPR013578">
    <property type="entry name" value="Peptidase_M16C_assoc"/>
</dbReference>
<dbReference type="InterPro" id="IPR055130">
    <property type="entry name" value="PreP_C"/>
</dbReference>
<comment type="caution">
    <text evidence="2">The sequence shown here is derived from an EMBL/GenBank/DDBJ whole genome shotgun (WGS) entry which is preliminary data.</text>
</comment>